<keyword evidence="3" id="KW-1185">Reference proteome</keyword>
<comment type="caution">
    <text evidence="2">The sequence shown here is derived from an EMBL/GenBank/DDBJ whole genome shotgun (WGS) entry which is preliminary data.</text>
</comment>
<dbReference type="EMBL" id="JAHXPT010000004">
    <property type="protein sequence ID" value="MBW6409895.1"/>
    <property type="molecule type" value="Genomic_DNA"/>
</dbReference>
<dbReference type="CDD" id="cd04301">
    <property type="entry name" value="NAT_SF"/>
    <property type="match status" value="1"/>
</dbReference>
<proteinExistence type="predicted"/>
<dbReference type="Gene3D" id="3.40.630.30">
    <property type="match status" value="1"/>
</dbReference>
<dbReference type="PROSITE" id="PS51186">
    <property type="entry name" value="GNAT"/>
    <property type="match status" value="1"/>
</dbReference>
<sequence>MENLESLILTKKSRYSLEYITVAERFGEILGVIVLIPSNKLEILSMNTDFKLINKFQGLKNKCFFILDCIKLIICKECEEGELYLANVATSTKVRGLGVGKILMDYAEKIAKKNKYYGISLLAKDEEVSSFYKKLNYKTILDKVILGERFIKMAKAF</sequence>
<accession>A0ABS7AMK6</accession>
<gene>
    <name evidence="2" type="ORF">KYD98_07300</name>
</gene>
<dbReference type="SUPFAM" id="SSF55729">
    <property type="entry name" value="Acyl-CoA N-acyltransferases (Nat)"/>
    <property type="match status" value="1"/>
</dbReference>
<reference evidence="2 3" key="1">
    <citation type="submission" date="2021-07" db="EMBL/GenBank/DDBJ databases">
        <title>Clostridium weizhouense sp. nov., an anaerobic bacterium isolated from activated sludge of Petroleum wastewater.</title>
        <authorList>
            <person name="Li Q."/>
        </authorList>
    </citation>
    <scope>NUCLEOTIDE SEQUENCE [LARGE SCALE GENOMIC DNA]</scope>
    <source>
        <strain evidence="2 3">YB-6</strain>
    </source>
</reference>
<feature type="domain" description="N-acetyltransferase" evidence="1">
    <location>
        <begin position="1"/>
        <end position="157"/>
    </location>
</feature>
<evidence type="ECO:0000259" key="1">
    <source>
        <dbReference type="PROSITE" id="PS51186"/>
    </source>
</evidence>
<dbReference type="Pfam" id="PF13508">
    <property type="entry name" value="Acetyltransf_7"/>
    <property type="match status" value="1"/>
</dbReference>
<dbReference type="InterPro" id="IPR016181">
    <property type="entry name" value="Acyl_CoA_acyltransferase"/>
</dbReference>
<evidence type="ECO:0000313" key="3">
    <source>
        <dbReference type="Proteomes" id="UP001519921"/>
    </source>
</evidence>
<organism evidence="2 3">
    <name type="scientific">Clostridium weizhouense</name>
    <dbReference type="NCBI Taxonomy" id="2859781"/>
    <lineage>
        <taxon>Bacteria</taxon>
        <taxon>Bacillati</taxon>
        <taxon>Bacillota</taxon>
        <taxon>Clostridia</taxon>
        <taxon>Eubacteriales</taxon>
        <taxon>Clostridiaceae</taxon>
        <taxon>Clostridium</taxon>
    </lineage>
</organism>
<dbReference type="InterPro" id="IPR000182">
    <property type="entry name" value="GNAT_dom"/>
</dbReference>
<dbReference type="Proteomes" id="UP001519921">
    <property type="component" value="Unassembled WGS sequence"/>
</dbReference>
<evidence type="ECO:0000313" key="2">
    <source>
        <dbReference type="EMBL" id="MBW6409895.1"/>
    </source>
</evidence>
<protein>
    <submittedName>
        <fullName evidence="2">GNAT family N-acetyltransferase</fullName>
    </submittedName>
</protein>
<name>A0ABS7AMK6_9CLOT</name>